<feature type="transmembrane region" description="Helical" evidence="11">
    <location>
        <begin position="421"/>
        <end position="439"/>
    </location>
</feature>
<evidence type="ECO:0000256" key="7">
    <source>
        <dbReference type="ARBA" id="ARBA00023053"/>
    </source>
</evidence>
<evidence type="ECO:0000256" key="11">
    <source>
        <dbReference type="SAM" id="Phobius"/>
    </source>
</evidence>
<proteinExistence type="inferred from homology"/>
<dbReference type="InterPro" id="IPR051163">
    <property type="entry name" value="Sodium:Solute_Symporter_SSF"/>
</dbReference>
<reference evidence="12 13" key="1">
    <citation type="journal article" date="2015" name="Nat. Commun.">
        <title>Outbred genome sequencing and CRISPR/Cas9 gene editing in butterflies.</title>
        <authorList>
            <person name="Li X."/>
            <person name="Fan D."/>
            <person name="Zhang W."/>
            <person name="Liu G."/>
            <person name="Zhang L."/>
            <person name="Zhao L."/>
            <person name="Fang X."/>
            <person name="Chen L."/>
            <person name="Dong Y."/>
            <person name="Chen Y."/>
            <person name="Ding Y."/>
            <person name="Zhao R."/>
            <person name="Feng M."/>
            <person name="Zhu Y."/>
            <person name="Feng Y."/>
            <person name="Jiang X."/>
            <person name="Zhu D."/>
            <person name="Xiang H."/>
            <person name="Feng X."/>
            <person name="Li S."/>
            <person name="Wang J."/>
            <person name="Zhang G."/>
            <person name="Kronforst M.R."/>
            <person name="Wang W."/>
        </authorList>
    </citation>
    <scope>NUCLEOTIDE SEQUENCE [LARGE SCALE GENOMIC DNA]</scope>
    <source>
        <strain evidence="12">Ya'a_city_454_Pm</strain>
        <tissue evidence="12">Whole body</tissue>
    </source>
</reference>
<accession>A0A0N1PJK9</accession>
<dbReference type="InterPro" id="IPR001734">
    <property type="entry name" value="Na/solute_symporter"/>
</dbReference>
<dbReference type="STRING" id="76193.A0A0N1PJK9"/>
<dbReference type="EMBL" id="KQ460078">
    <property type="protein sequence ID" value="KPJ17850.1"/>
    <property type="molecule type" value="Genomic_DNA"/>
</dbReference>
<feature type="transmembrane region" description="Helical" evidence="11">
    <location>
        <begin position="485"/>
        <end position="505"/>
    </location>
</feature>
<evidence type="ECO:0000256" key="4">
    <source>
        <dbReference type="ARBA" id="ARBA00022475"/>
    </source>
</evidence>
<name>A0A0N1PJK9_PAPMA</name>
<feature type="transmembrane region" description="Helical" evidence="11">
    <location>
        <begin position="789"/>
        <end position="811"/>
    </location>
</feature>
<feature type="transmembrane region" description="Helical" evidence="11">
    <location>
        <begin position="205"/>
        <end position="226"/>
    </location>
</feature>
<dbReference type="Pfam" id="PF00474">
    <property type="entry name" value="SSF"/>
    <property type="match status" value="2"/>
</dbReference>
<dbReference type="PANTHER" id="PTHR42985:SF2">
    <property type="entry name" value="SODIUM-DEPENDENT MULTIVITAMIN TRANSPORTER"/>
    <property type="match status" value="1"/>
</dbReference>
<evidence type="ECO:0000256" key="2">
    <source>
        <dbReference type="ARBA" id="ARBA00006434"/>
    </source>
</evidence>
<dbReference type="Gene3D" id="1.20.1730.10">
    <property type="entry name" value="Sodium/glucose cotransporter"/>
    <property type="match status" value="2"/>
</dbReference>
<keyword evidence="9 11" id="KW-0472">Membrane</keyword>
<keyword evidence="3" id="KW-0813">Transport</keyword>
<feature type="transmembrane region" description="Helical" evidence="11">
    <location>
        <begin position="32"/>
        <end position="52"/>
    </location>
</feature>
<dbReference type="GO" id="GO:0005886">
    <property type="term" value="C:plasma membrane"/>
    <property type="evidence" value="ECO:0007669"/>
    <property type="project" value="UniProtKB-SubCell"/>
</dbReference>
<feature type="transmembrane region" description="Helical" evidence="11">
    <location>
        <begin position="152"/>
        <end position="177"/>
    </location>
</feature>
<feature type="transmembrane region" description="Helical" evidence="11">
    <location>
        <begin position="704"/>
        <end position="723"/>
    </location>
</feature>
<dbReference type="AlphaFoldDB" id="A0A0N1PJK9"/>
<dbReference type="GO" id="GO:0015293">
    <property type="term" value="F:symporter activity"/>
    <property type="evidence" value="ECO:0007669"/>
    <property type="project" value="TreeGrafter"/>
</dbReference>
<dbReference type="PROSITE" id="PS50283">
    <property type="entry name" value="NA_SOLUT_SYMP_3"/>
    <property type="match status" value="2"/>
</dbReference>
<protein>
    <submittedName>
        <fullName evidence="12">Sodium-coupled monocarboxylate transporter 2</fullName>
    </submittedName>
</protein>
<dbReference type="InterPro" id="IPR038377">
    <property type="entry name" value="Na/Glc_symporter_sf"/>
</dbReference>
<keyword evidence="4" id="KW-1003">Cell membrane</keyword>
<evidence type="ECO:0000256" key="5">
    <source>
        <dbReference type="ARBA" id="ARBA00022692"/>
    </source>
</evidence>
<feature type="transmembrane region" description="Helical" evidence="11">
    <location>
        <begin position="315"/>
        <end position="337"/>
    </location>
</feature>
<dbReference type="Proteomes" id="UP000053240">
    <property type="component" value="Unassembled WGS sequence"/>
</dbReference>
<evidence type="ECO:0000313" key="13">
    <source>
        <dbReference type="Proteomes" id="UP000053240"/>
    </source>
</evidence>
<evidence type="ECO:0000256" key="3">
    <source>
        <dbReference type="ARBA" id="ARBA00022448"/>
    </source>
</evidence>
<evidence type="ECO:0000256" key="9">
    <source>
        <dbReference type="ARBA" id="ARBA00023136"/>
    </source>
</evidence>
<keyword evidence="6 11" id="KW-1133">Transmembrane helix</keyword>
<evidence type="ECO:0000256" key="6">
    <source>
        <dbReference type="ARBA" id="ARBA00022989"/>
    </source>
</evidence>
<gene>
    <name evidence="12" type="ORF">RR48_01242</name>
</gene>
<feature type="transmembrane region" description="Helical" evidence="11">
    <location>
        <begin position="59"/>
        <end position="81"/>
    </location>
</feature>
<feature type="transmembrane region" description="Helical" evidence="11">
    <location>
        <begin position="652"/>
        <end position="673"/>
    </location>
</feature>
<keyword evidence="7" id="KW-0915">Sodium</keyword>
<dbReference type="GO" id="GO:0006814">
    <property type="term" value="P:sodium ion transport"/>
    <property type="evidence" value="ECO:0007669"/>
    <property type="project" value="UniProtKB-KW"/>
</dbReference>
<evidence type="ECO:0000313" key="12">
    <source>
        <dbReference type="EMBL" id="KPJ17850.1"/>
    </source>
</evidence>
<feature type="transmembrane region" description="Helical" evidence="11">
    <location>
        <begin position="460"/>
        <end position="479"/>
    </location>
</feature>
<feature type="transmembrane region" description="Helical" evidence="11">
    <location>
        <begin position="286"/>
        <end position="308"/>
    </location>
</feature>
<feature type="transmembrane region" description="Helical" evidence="11">
    <location>
        <begin position="114"/>
        <end position="131"/>
    </location>
</feature>
<sequence>MILSVARGTLGVRSFLGFPSELVYHGSAMWETLYGIMLAFPIVCWLFIPVYYRLHTNSVADVIQTLTMVIVSGAFIVQATVKAGGPAQVLTDNIEGGRLDFFKFTGDPTVRVDTASALIGQLFMSVSIYGCQQTFVQRYCSMSSEARVRRTLLSNVPAVAVLFSLSWVVGMTLYAVYKYCDPLMAGRISAPDEVLPFYVQDQFSFLPGMLGLFLGSLFNGALSFLVSNINSLATVTWEDFVSAAPPFKGISDKKQLTIIKIIAILYAILIMCLSLCVGMVGGVVEGSLLVTSATSGALLGVFLLAAMFPVANGKGAICGMIASHVITTWMAAGRLMYVNDKVEMLPLSVEKCPNETISVYHNALPVEVNQTMLITPLLQTINSTLHTPVDTQSTATFIMNLLDIKTSIRCQFNTRAMQLHVITWLFIRSCVLVRFAIAMRFGSNWVRQMAAATFLVRQTLNLAVTVYTPTVALHAVLGLPHWASAAALTVVAIVFNLLGGLAAAIRADVIQTLTMVIVSGAFIVQATVKAGGPAQVLTDNIEGGRLDFFKFTGDPTVRVDTASALIGQLFMSVSIYGCQQTFVQRYCSMSSEARVRRTLLSNVPAVAVLFSLSWVVGMTLYAVYKYCDPLMAGRISAPDEVLPFYVQDQFSFFPGMLGLFLGSLFNGALSFLVSNINSLATVTWEDFVSAAPPFKGISDKKQLTIIKIIAILYAFLIILNLYLRTFRLQKCPNETISVYHNALPVEVNQTMLITPLLQTINSTLHTPVDTQSTATFISETLMKMYSVSYMWYAVIGTLTCVFIGTVIGMITGTEEDAFDEKLLHPVIAKIARKLPGRDRKFTNDVNEKAKVEKDVSDKTEDTIIEDGKPDVLPVFTTSNSKIFENYERSSSPIRTRL</sequence>
<evidence type="ECO:0000256" key="1">
    <source>
        <dbReference type="ARBA" id="ARBA00004651"/>
    </source>
</evidence>
<keyword evidence="13" id="KW-1185">Reference proteome</keyword>
<feature type="transmembrane region" description="Helical" evidence="11">
    <location>
        <begin position="258"/>
        <end position="280"/>
    </location>
</feature>
<keyword evidence="8" id="KW-0406">Ion transport</keyword>
<comment type="subcellular location">
    <subcellularLocation>
        <location evidence="1">Cell membrane</location>
        <topology evidence="1">Multi-pass membrane protein</topology>
    </subcellularLocation>
</comment>
<evidence type="ECO:0000256" key="10">
    <source>
        <dbReference type="ARBA" id="ARBA00023201"/>
    </source>
</evidence>
<keyword evidence="10" id="KW-0739">Sodium transport</keyword>
<keyword evidence="5 11" id="KW-0812">Transmembrane</keyword>
<dbReference type="PANTHER" id="PTHR42985">
    <property type="entry name" value="SODIUM-COUPLED MONOCARBOXYLATE TRANSPORTER"/>
    <property type="match status" value="1"/>
</dbReference>
<feature type="transmembrane region" description="Helical" evidence="11">
    <location>
        <begin position="599"/>
        <end position="624"/>
    </location>
</feature>
<evidence type="ECO:0000256" key="8">
    <source>
        <dbReference type="ARBA" id="ARBA00023065"/>
    </source>
</evidence>
<organism evidence="12 13">
    <name type="scientific">Papilio machaon</name>
    <name type="common">Old World swallowtail butterfly</name>
    <dbReference type="NCBI Taxonomy" id="76193"/>
    <lineage>
        <taxon>Eukaryota</taxon>
        <taxon>Metazoa</taxon>
        <taxon>Ecdysozoa</taxon>
        <taxon>Arthropoda</taxon>
        <taxon>Hexapoda</taxon>
        <taxon>Insecta</taxon>
        <taxon>Pterygota</taxon>
        <taxon>Neoptera</taxon>
        <taxon>Endopterygota</taxon>
        <taxon>Lepidoptera</taxon>
        <taxon>Glossata</taxon>
        <taxon>Ditrysia</taxon>
        <taxon>Papilionoidea</taxon>
        <taxon>Papilionidae</taxon>
        <taxon>Papilioninae</taxon>
        <taxon>Papilio</taxon>
    </lineage>
</organism>
<dbReference type="InParanoid" id="A0A0N1PJK9"/>
<comment type="similarity">
    <text evidence="2">Belongs to the sodium:solute symporter (SSF) (TC 2.A.21) family.</text>
</comment>